<gene>
    <name evidence="2" type="ORF">TNCT_552391</name>
</gene>
<evidence type="ECO:0000256" key="1">
    <source>
        <dbReference type="SAM" id="MobiDB-lite"/>
    </source>
</evidence>
<evidence type="ECO:0000313" key="3">
    <source>
        <dbReference type="Proteomes" id="UP000887116"/>
    </source>
</evidence>
<dbReference type="Proteomes" id="UP000887116">
    <property type="component" value="Unassembled WGS sequence"/>
</dbReference>
<comment type="caution">
    <text evidence="2">The sequence shown here is derived from an EMBL/GenBank/DDBJ whole genome shotgun (WGS) entry which is preliminary data.</text>
</comment>
<dbReference type="EMBL" id="BMAO01010685">
    <property type="protein sequence ID" value="GFQ68774.1"/>
    <property type="molecule type" value="Genomic_DNA"/>
</dbReference>
<feature type="compositionally biased region" description="Polar residues" evidence="1">
    <location>
        <begin position="49"/>
        <end position="72"/>
    </location>
</feature>
<keyword evidence="3" id="KW-1185">Reference proteome</keyword>
<protein>
    <submittedName>
        <fullName evidence="2">Uncharacterized protein</fullName>
    </submittedName>
</protein>
<accession>A0A8X6F3U0</accession>
<dbReference type="AlphaFoldDB" id="A0A8X6F3U0"/>
<feature type="region of interest" description="Disordered" evidence="1">
    <location>
        <begin position="84"/>
        <end position="119"/>
    </location>
</feature>
<evidence type="ECO:0000313" key="2">
    <source>
        <dbReference type="EMBL" id="GFQ68774.1"/>
    </source>
</evidence>
<feature type="region of interest" description="Disordered" evidence="1">
    <location>
        <begin position="40"/>
        <end position="72"/>
    </location>
</feature>
<sequence length="119" mass="13112">MLVGYCFLDVVDLHELLTRNCFFSPADRLLLFSGVNLDSPDTHPMNRIETPSHTLTAASDTESPSPRGQSTKGLKLLTSMIASVTDSPRSCPRDTRLMASPSPPEPAPRWTRTRMAPTK</sequence>
<proteinExistence type="predicted"/>
<name>A0A8X6F3U0_TRICU</name>
<reference evidence="2" key="1">
    <citation type="submission" date="2020-07" db="EMBL/GenBank/DDBJ databases">
        <title>Multicomponent nature underlies the extraordinary mechanical properties of spider dragline silk.</title>
        <authorList>
            <person name="Kono N."/>
            <person name="Nakamura H."/>
            <person name="Mori M."/>
            <person name="Yoshida Y."/>
            <person name="Ohtoshi R."/>
            <person name="Malay A.D."/>
            <person name="Moran D.A.P."/>
            <person name="Tomita M."/>
            <person name="Numata K."/>
            <person name="Arakawa K."/>
        </authorList>
    </citation>
    <scope>NUCLEOTIDE SEQUENCE</scope>
</reference>
<organism evidence="2 3">
    <name type="scientific">Trichonephila clavata</name>
    <name type="common">Joro spider</name>
    <name type="synonym">Nephila clavata</name>
    <dbReference type="NCBI Taxonomy" id="2740835"/>
    <lineage>
        <taxon>Eukaryota</taxon>
        <taxon>Metazoa</taxon>
        <taxon>Ecdysozoa</taxon>
        <taxon>Arthropoda</taxon>
        <taxon>Chelicerata</taxon>
        <taxon>Arachnida</taxon>
        <taxon>Araneae</taxon>
        <taxon>Araneomorphae</taxon>
        <taxon>Entelegynae</taxon>
        <taxon>Araneoidea</taxon>
        <taxon>Nephilidae</taxon>
        <taxon>Trichonephila</taxon>
    </lineage>
</organism>